<dbReference type="InterPro" id="IPR038720">
    <property type="entry name" value="YprB_RNase_H-like_dom"/>
</dbReference>
<feature type="domain" description="YprB ribonuclease H-like" evidence="1">
    <location>
        <begin position="15"/>
        <end position="178"/>
    </location>
</feature>
<dbReference type="InterPro" id="IPR036397">
    <property type="entry name" value="RNaseH_sf"/>
</dbReference>
<proteinExistence type="predicted"/>
<protein>
    <recommendedName>
        <fullName evidence="1">YprB ribonuclease H-like domain-containing protein</fullName>
    </recommendedName>
</protein>
<evidence type="ECO:0000313" key="2">
    <source>
        <dbReference type="EMBL" id="HIQ30221.1"/>
    </source>
</evidence>
<comment type="caution">
    <text evidence="2">The sequence shown here is derived from an EMBL/GenBank/DDBJ whole genome shotgun (WGS) entry which is preliminary data.</text>
</comment>
<dbReference type="PANTHER" id="PTHR38462:SF1">
    <property type="entry name" value="YPRB RIBONUCLEASE H-LIKE DOMAIN-CONTAINING PROTEIN"/>
    <property type="match status" value="1"/>
</dbReference>
<dbReference type="EMBL" id="DQVM01000126">
    <property type="protein sequence ID" value="HIQ30221.1"/>
    <property type="molecule type" value="Genomic_DNA"/>
</dbReference>
<dbReference type="Pfam" id="PF13482">
    <property type="entry name" value="RNase_H_2"/>
    <property type="match status" value="1"/>
</dbReference>
<dbReference type="InterPro" id="IPR012337">
    <property type="entry name" value="RNaseH-like_sf"/>
</dbReference>
<name>A0A832ZWM9_CALS0</name>
<reference evidence="2" key="1">
    <citation type="journal article" date="2020" name="ISME J.">
        <title>Gammaproteobacteria mediating utilization of methyl-, sulfur- and petroleum organic compounds in deep ocean hydrothermal plumes.</title>
        <authorList>
            <person name="Zhou Z."/>
            <person name="Liu Y."/>
            <person name="Pan J."/>
            <person name="Cron B.R."/>
            <person name="Toner B.M."/>
            <person name="Anantharaman K."/>
            <person name="Breier J.A."/>
            <person name="Dick G.J."/>
            <person name="Li M."/>
        </authorList>
    </citation>
    <scope>NUCLEOTIDE SEQUENCE</scope>
    <source>
        <strain evidence="2">SZUA-1515</strain>
    </source>
</reference>
<evidence type="ECO:0000313" key="3">
    <source>
        <dbReference type="Proteomes" id="UP000608579"/>
    </source>
</evidence>
<sequence>MARRRVGGGKATRVCFLDIETTGTEADVSMVTGIGILEEGGRFMFIQVEKPEDEKAGLEKALKILSGYDVVFTWRGRDFDVPFIVARALKHGVDPSPLYEVMHLDLADFTRSHMRLSRTDLYNVARFLGIKKDVATQGRDMPLTYLETLAREKRKPWRKIREHCRDDLVTLMQVYRRLKPLLKMLKPELAL</sequence>
<dbReference type="SUPFAM" id="SSF53098">
    <property type="entry name" value="Ribonuclease H-like"/>
    <property type="match status" value="1"/>
</dbReference>
<dbReference type="AlphaFoldDB" id="A0A832ZWM9"/>
<dbReference type="Gene3D" id="3.30.420.10">
    <property type="entry name" value="Ribonuclease H-like superfamily/Ribonuclease H"/>
    <property type="match status" value="1"/>
</dbReference>
<accession>A0A832ZWM9</accession>
<gene>
    <name evidence="2" type="ORF">EYH45_06630</name>
</gene>
<evidence type="ECO:0000259" key="1">
    <source>
        <dbReference type="Pfam" id="PF13482"/>
    </source>
</evidence>
<dbReference type="Proteomes" id="UP000608579">
    <property type="component" value="Unassembled WGS sequence"/>
</dbReference>
<organism evidence="2 3">
    <name type="scientific">Caldiarchaeum subterraneum</name>
    <dbReference type="NCBI Taxonomy" id="311458"/>
    <lineage>
        <taxon>Archaea</taxon>
        <taxon>Nitrososphaerota</taxon>
        <taxon>Candidatus Caldarchaeales</taxon>
        <taxon>Candidatus Caldarchaeaceae</taxon>
        <taxon>Candidatus Caldarchaeum</taxon>
    </lineage>
</organism>
<dbReference type="PANTHER" id="PTHR38462">
    <property type="entry name" value="EXONUCLEASE-LIKE PROTEIN"/>
    <property type="match status" value="1"/>
</dbReference>
<dbReference type="GO" id="GO:0003676">
    <property type="term" value="F:nucleic acid binding"/>
    <property type="evidence" value="ECO:0007669"/>
    <property type="project" value="InterPro"/>
</dbReference>